<dbReference type="AlphaFoldDB" id="A0AAE0SY36"/>
<evidence type="ECO:0000256" key="1">
    <source>
        <dbReference type="SAM" id="MobiDB-lite"/>
    </source>
</evidence>
<protein>
    <submittedName>
        <fullName evidence="2">Uncharacterized protein</fullName>
    </submittedName>
</protein>
<dbReference type="EMBL" id="JAEAOA010001081">
    <property type="protein sequence ID" value="KAK3600307.1"/>
    <property type="molecule type" value="Genomic_DNA"/>
</dbReference>
<sequence length="355" mass="39984">MVKKNGTRLSFHSDHFHTGDECHQDSLNQVEGTIEVATHTRTLSPPQVLSLGKIDRENSRVLTANSKEVKDKSPLLETSKGHFKLTPNRQNSSSSGDGIDNTGVSSSMEELIYSSCQPRSVSTDSDNRLDTSQPQRRRRHAKQFQADRSLSPRCASLQEVTNGMSRETTPAGSHLVFNNSYSSLNSYHHPQHGKRSRLDHDLVLEDLEFYDCFPEKIEVPLPGSRCSTFQNFLGNSNAVHNEDDIEDEIHVIQLNNLKKGDSDLHKSESREVTMKGIWLESPLVEEKRPHSWEALSPKSQKVIETKRFKVNSTVEEETQFYNIPTTLEGRNGNGLTSCIQTKSVKDMTMQVGFNC</sequence>
<reference evidence="2" key="1">
    <citation type="journal article" date="2021" name="Genome Biol. Evol.">
        <title>A High-Quality Reference Genome for a Parasitic Bivalve with Doubly Uniparental Inheritance (Bivalvia: Unionida).</title>
        <authorList>
            <person name="Smith C.H."/>
        </authorList>
    </citation>
    <scope>NUCLEOTIDE SEQUENCE</scope>
    <source>
        <strain evidence="2">CHS0354</strain>
    </source>
</reference>
<reference evidence="2" key="2">
    <citation type="journal article" date="2021" name="Genome Biol. Evol.">
        <title>Developing a high-quality reference genome for a parasitic bivalve with doubly uniparental inheritance (Bivalvia: Unionida).</title>
        <authorList>
            <person name="Smith C.H."/>
        </authorList>
    </citation>
    <scope>NUCLEOTIDE SEQUENCE</scope>
    <source>
        <strain evidence="2">CHS0354</strain>
        <tissue evidence="2">Mantle</tissue>
    </source>
</reference>
<proteinExistence type="predicted"/>
<dbReference type="Proteomes" id="UP001195483">
    <property type="component" value="Unassembled WGS sequence"/>
</dbReference>
<name>A0AAE0SY36_9BIVA</name>
<keyword evidence="3" id="KW-1185">Reference proteome</keyword>
<accession>A0AAE0SY36</accession>
<evidence type="ECO:0000313" key="2">
    <source>
        <dbReference type="EMBL" id="KAK3600307.1"/>
    </source>
</evidence>
<feature type="region of interest" description="Disordered" evidence="1">
    <location>
        <begin position="67"/>
        <end position="153"/>
    </location>
</feature>
<gene>
    <name evidence="2" type="ORF">CHS0354_017483</name>
</gene>
<reference evidence="2" key="3">
    <citation type="submission" date="2023-05" db="EMBL/GenBank/DDBJ databases">
        <authorList>
            <person name="Smith C.H."/>
        </authorList>
    </citation>
    <scope>NUCLEOTIDE SEQUENCE</scope>
    <source>
        <strain evidence="2">CHS0354</strain>
        <tissue evidence="2">Mantle</tissue>
    </source>
</reference>
<feature type="compositionally biased region" description="Polar residues" evidence="1">
    <location>
        <begin position="87"/>
        <end position="134"/>
    </location>
</feature>
<organism evidence="2 3">
    <name type="scientific">Potamilus streckersoni</name>
    <dbReference type="NCBI Taxonomy" id="2493646"/>
    <lineage>
        <taxon>Eukaryota</taxon>
        <taxon>Metazoa</taxon>
        <taxon>Spiralia</taxon>
        <taxon>Lophotrochozoa</taxon>
        <taxon>Mollusca</taxon>
        <taxon>Bivalvia</taxon>
        <taxon>Autobranchia</taxon>
        <taxon>Heteroconchia</taxon>
        <taxon>Palaeoheterodonta</taxon>
        <taxon>Unionida</taxon>
        <taxon>Unionoidea</taxon>
        <taxon>Unionidae</taxon>
        <taxon>Ambleminae</taxon>
        <taxon>Lampsilini</taxon>
        <taxon>Potamilus</taxon>
    </lineage>
</organism>
<evidence type="ECO:0000313" key="3">
    <source>
        <dbReference type="Proteomes" id="UP001195483"/>
    </source>
</evidence>
<comment type="caution">
    <text evidence="2">The sequence shown here is derived from an EMBL/GenBank/DDBJ whole genome shotgun (WGS) entry which is preliminary data.</text>
</comment>